<sequence length="434" mass="50392">MKVSIICTNFNKGTWIVDAIESFLAQETTFPFEIILVDDASSDQSPDIMRQYEQNYPDKIRLFFNETNKGIASTWIDICKEAKGQYIARCDGDDYWTDPHKLQKQVELLESRPDSKWSNSDFDMVDSHGNITQPDVFRNKIIPLITSYEDMLVLKGMTMASTWLVETQLMKEVNAELDVQAVDDTFNIQLELFRRTNLSFLEDSTTVYRMDDESDSRTENPQKLQDRFDSLRDTQLSYIDKYPNTNFSQALKTLIKQYNEIEKVLSAREQVNSYLHAQQLTIYLAGEDQQFSEENVQRYLLDELSGNLELNLPAATEWIRIDISELPSYFKSITLLDATYQTELSPQFTNGFRIGKTYLFNQPDPQIIFDLSVTDSESFVLSYELLNADKPLSNHYVGSLLTDYLIDYQTKLVDFQKLRLEYEKILSKDNSSTE</sequence>
<dbReference type="Pfam" id="PF00535">
    <property type="entry name" value="Glycos_transf_2"/>
    <property type="match status" value="1"/>
</dbReference>
<evidence type="ECO:0000313" key="3">
    <source>
        <dbReference type="Proteomes" id="UP001595901"/>
    </source>
</evidence>
<accession>A0ABV8D2F0</accession>
<feature type="domain" description="Glycosyltransferase 2-like" evidence="1">
    <location>
        <begin position="4"/>
        <end position="114"/>
    </location>
</feature>
<name>A0ABV8D2F0_9STRE</name>
<dbReference type="RefSeq" id="WP_380432327.1">
    <property type="nucleotide sequence ID" value="NZ_JBHSAC010000068.1"/>
</dbReference>
<dbReference type="InterPro" id="IPR029044">
    <property type="entry name" value="Nucleotide-diphossugar_trans"/>
</dbReference>
<dbReference type="Proteomes" id="UP001595901">
    <property type="component" value="Unassembled WGS sequence"/>
</dbReference>
<dbReference type="PANTHER" id="PTHR22916">
    <property type="entry name" value="GLYCOSYLTRANSFERASE"/>
    <property type="match status" value="1"/>
</dbReference>
<dbReference type="Gene3D" id="3.90.550.10">
    <property type="entry name" value="Spore Coat Polysaccharide Biosynthesis Protein SpsA, Chain A"/>
    <property type="match status" value="1"/>
</dbReference>
<dbReference type="SUPFAM" id="SSF53448">
    <property type="entry name" value="Nucleotide-diphospho-sugar transferases"/>
    <property type="match status" value="1"/>
</dbReference>
<evidence type="ECO:0000259" key="1">
    <source>
        <dbReference type="Pfam" id="PF00535"/>
    </source>
</evidence>
<dbReference type="PANTHER" id="PTHR22916:SF3">
    <property type="entry name" value="UDP-GLCNAC:BETAGAL BETA-1,3-N-ACETYLGLUCOSAMINYLTRANSFERASE-LIKE PROTEIN 1"/>
    <property type="match status" value="1"/>
</dbReference>
<organism evidence="2 3">
    <name type="scientific">Streptococcus dentapri</name>
    <dbReference type="NCBI Taxonomy" id="573564"/>
    <lineage>
        <taxon>Bacteria</taxon>
        <taxon>Bacillati</taxon>
        <taxon>Bacillota</taxon>
        <taxon>Bacilli</taxon>
        <taxon>Lactobacillales</taxon>
        <taxon>Streptococcaceae</taxon>
        <taxon>Streptococcus</taxon>
    </lineage>
</organism>
<reference evidence="3" key="1">
    <citation type="journal article" date="2019" name="Int. J. Syst. Evol. Microbiol.">
        <title>The Global Catalogue of Microorganisms (GCM) 10K type strain sequencing project: providing services to taxonomists for standard genome sequencing and annotation.</title>
        <authorList>
            <consortium name="The Broad Institute Genomics Platform"/>
            <consortium name="The Broad Institute Genome Sequencing Center for Infectious Disease"/>
            <person name="Wu L."/>
            <person name="Ma J."/>
        </authorList>
    </citation>
    <scope>NUCLEOTIDE SEQUENCE [LARGE SCALE GENOMIC DNA]</scope>
    <source>
        <strain evidence="3">CCUG 58728</strain>
    </source>
</reference>
<keyword evidence="3" id="KW-1185">Reference proteome</keyword>
<dbReference type="InterPro" id="IPR001173">
    <property type="entry name" value="Glyco_trans_2-like"/>
</dbReference>
<proteinExistence type="predicted"/>
<gene>
    <name evidence="2" type="ORF">ACFOSE_08150</name>
</gene>
<evidence type="ECO:0000313" key="2">
    <source>
        <dbReference type="EMBL" id="MFC3932719.1"/>
    </source>
</evidence>
<protein>
    <submittedName>
        <fullName evidence="2">Glycosyltransferase family 2 protein</fullName>
    </submittedName>
</protein>
<dbReference type="EMBL" id="JBHSAC010000068">
    <property type="protein sequence ID" value="MFC3932719.1"/>
    <property type="molecule type" value="Genomic_DNA"/>
</dbReference>
<comment type="caution">
    <text evidence="2">The sequence shown here is derived from an EMBL/GenBank/DDBJ whole genome shotgun (WGS) entry which is preliminary data.</text>
</comment>